<proteinExistence type="predicted"/>
<reference evidence="2 3" key="1">
    <citation type="submission" date="2018-02" db="EMBL/GenBank/DDBJ databases">
        <title>The genomes of Aspergillus section Nigri reveals drivers in fungal speciation.</title>
        <authorList>
            <consortium name="DOE Joint Genome Institute"/>
            <person name="Vesth T.C."/>
            <person name="Nybo J."/>
            <person name="Theobald S."/>
            <person name="Brandl J."/>
            <person name="Frisvad J.C."/>
            <person name="Nielsen K.F."/>
            <person name="Lyhne E.K."/>
            <person name="Kogle M.E."/>
            <person name="Kuo A."/>
            <person name="Riley R."/>
            <person name="Clum A."/>
            <person name="Nolan M."/>
            <person name="Lipzen A."/>
            <person name="Salamov A."/>
            <person name="Henrissat B."/>
            <person name="Wiebenga A."/>
            <person name="De vries R.P."/>
            <person name="Grigoriev I.V."/>
            <person name="Mortensen U.H."/>
            <person name="Andersen M.R."/>
            <person name="Baker S.E."/>
        </authorList>
    </citation>
    <scope>NUCLEOTIDE SEQUENCE [LARGE SCALE GENOMIC DNA]</scope>
    <source>
        <strain evidence="2 3">CBS 707.79</strain>
    </source>
</reference>
<dbReference type="OrthoDB" id="3647246at2759"/>
<feature type="non-terminal residue" evidence="2">
    <location>
        <position position="1"/>
    </location>
</feature>
<dbReference type="InterPro" id="IPR055528">
    <property type="entry name" value="DUF7102"/>
</dbReference>
<organism evidence="2 3">
    <name type="scientific">Aspergillus ellipticus CBS 707.79</name>
    <dbReference type="NCBI Taxonomy" id="1448320"/>
    <lineage>
        <taxon>Eukaryota</taxon>
        <taxon>Fungi</taxon>
        <taxon>Dikarya</taxon>
        <taxon>Ascomycota</taxon>
        <taxon>Pezizomycotina</taxon>
        <taxon>Eurotiomycetes</taxon>
        <taxon>Eurotiomycetidae</taxon>
        <taxon>Eurotiales</taxon>
        <taxon>Aspergillaceae</taxon>
        <taxon>Aspergillus</taxon>
        <taxon>Aspergillus subgen. Circumdati</taxon>
    </lineage>
</organism>
<gene>
    <name evidence="2" type="ORF">BO71DRAFT_309626</name>
</gene>
<sequence length="412" mass="45523">SSETSHIAYSQIMKNIATSDCFPYESYPTVDLPLRKQSYFSPLASVCDLHFHDEADIYASQGHSTHPKSQLSTQKAHVGFSTTNEVQTAFSCSPNVCDMQNCDTDTDCKYLSQTQRSRESQVISRKRPKVRQQDIKFPMNDNTSHPSSKVMSLSLGSLASFMQTRKRICRRQVPEQSPYFVQNEHPNNASTQGCDVAETSARLDDHTEELQSINSSNATQVPYNLSNACKQPELLLSTSLLKSHLGLVQCFERMEHLPSLVYKDRDIYPGGGLYGTQSKTTDSSLKDTEADIVIPPETGVILTNSQATTQLFLPGHAPEIASSIKSINSPLRERIFVLAGNYVHLYVLICHSSATNKAIQSAGILIDKHMLTSLTSFGAFCDSMASSSSIHPLLIMSSPEIIAEWVMALANK</sequence>
<evidence type="ECO:0000259" key="1">
    <source>
        <dbReference type="Pfam" id="PF23394"/>
    </source>
</evidence>
<feature type="domain" description="DUF7102" evidence="1">
    <location>
        <begin position="234"/>
        <end position="412"/>
    </location>
</feature>
<keyword evidence="3" id="KW-1185">Reference proteome</keyword>
<evidence type="ECO:0000313" key="2">
    <source>
        <dbReference type="EMBL" id="PYH96627.1"/>
    </source>
</evidence>
<dbReference type="Pfam" id="PF23394">
    <property type="entry name" value="DUF7102"/>
    <property type="match status" value="1"/>
</dbReference>
<dbReference type="VEuPathDB" id="FungiDB:BO71DRAFT_309626"/>
<accession>A0A319DRC2</accession>
<feature type="non-terminal residue" evidence="2">
    <location>
        <position position="412"/>
    </location>
</feature>
<dbReference type="EMBL" id="KZ825835">
    <property type="protein sequence ID" value="PYH96627.1"/>
    <property type="molecule type" value="Genomic_DNA"/>
</dbReference>
<dbReference type="Proteomes" id="UP000247810">
    <property type="component" value="Unassembled WGS sequence"/>
</dbReference>
<protein>
    <recommendedName>
        <fullName evidence="1">DUF7102 domain-containing protein</fullName>
    </recommendedName>
</protein>
<dbReference type="AlphaFoldDB" id="A0A319DRC2"/>
<evidence type="ECO:0000313" key="3">
    <source>
        <dbReference type="Proteomes" id="UP000247810"/>
    </source>
</evidence>
<name>A0A319DRC2_9EURO</name>